<keyword evidence="3" id="KW-1185">Reference proteome</keyword>
<organism evidence="2 3">
    <name type="scientific">Shouchella rhizosphaerae</name>
    <dbReference type="NCBI Taxonomy" id="866786"/>
    <lineage>
        <taxon>Bacteria</taxon>
        <taxon>Bacillati</taxon>
        <taxon>Bacillota</taxon>
        <taxon>Bacilli</taxon>
        <taxon>Bacillales</taxon>
        <taxon>Bacillaceae</taxon>
        <taxon>Shouchella</taxon>
    </lineage>
</organism>
<keyword evidence="2" id="KW-0540">Nuclease</keyword>
<dbReference type="RefSeq" id="WP_095317482.1">
    <property type="nucleotide sequence ID" value="NZ_CP144921.1"/>
</dbReference>
<dbReference type="GO" id="GO:0004519">
    <property type="term" value="F:endonuclease activity"/>
    <property type="evidence" value="ECO:0007669"/>
    <property type="project" value="UniProtKB-KW"/>
</dbReference>
<dbReference type="Gene3D" id="1.10.30.50">
    <property type="match status" value="1"/>
</dbReference>
<protein>
    <submittedName>
        <fullName evidence="2">HNH endonuclease signature motif containing protein</fullName>
    </submittedName>
</protein>
<accession>A0ABZ2CZA9</accession>
<evidence type="ECO:0000313" key="3">
    <source>
        <dbReference type="Proteomes" id="UP001341136"/>
    </source>
</evidence>
<keyword evidence="2" id="KW-0255">Endonuclease</keyword>
<dbReference type="Pfam" id="PF01844">
    <property type="entry name" value="HNH"/>
    <property type="match status" value="1"/>
</dbReference>
<dbReference type="InterPro" id="IPR002711">
    <property type="entry name" value="HNH"/>
</dbReference>
<evidence type="ECO:0000313" key="2">
    <source>
        <dbReference type="EMBL" id="WWA32202.1"/>
    </source>
</evidence>
<reference evidence="2 3" key="1">
    <citation type="submission" date="2024-01" db="EMBL/GenBank/DDBJ databases">
        <title>Culturomics analysis of mouse respiratory tract.</title>
        <authorList>
            <person name="Phillips A.M."/>
            <person name="Collette N.M."/>
            <person name="Mageeney C.M."/>
            <person name="Sinha A."/>
            <person name="Hern K.E."/>
            <person name="Arkin A.P."/>
            <person name="Williams K.P."/>
            <person name="Branda S."/>
        </authorList>
    </citation>
    <scope>NUCLEOTIDE SEQUENCE [LARGE SCALE GENOMIC DNA]</scope>
    <source>
        <strain evidence="2 3">CP20</strain>
    </source>
</reference>
<dbReference type="CDD" id="cd00085">
    <property type="entry name" value="HNHc"/>
    <property type="match status" value="1"/>
</dbReference>
<dbReference type="InterPro" id="IPR003615">
    <property type="entry name" value="HNH_nuc"/>
</dbReference>
<name>A0ABZ2CZA9_9BACI</name>
<keyword evidence="2" id="KW-0378">Hydrolase</keyword>
<gene>
    <name evidence="2" type="ORF">V5G21_10635</name>
</gene>
<dbReference type="Proteomes" id="UP001341136">
    <property type="component" value="Chromosome"/>
</dbReference>
<dbReference type="EMBL" id="CP144921">
    <property type="protein sequence ID" value="WWA32202.1"/>
    <property type="molecule type" value="Genomic_DNA"/>
</dbReference>
<proteinExistence type="predicted"/>
<sequence length="171" mass="20108">MGSIRTTKEQIANYWFKIVDECGLSVDASEATERCWRCGYKARLERCHIVPESLGGGDSPDNLVLLCKRCHIENPNVNDPEIMWDWIRAYGTPIYDTFWSIEGFKEYKFIYGKSFYEEVKERNIKNVEEIERIINEEFKKASFHFGHLYFNRATLAGVIRMVLKKYDKDAL</sequence>
<evidence type="ECO:0000259" key="1">
    <source>
        <dbReference type="SMART" id="SM00507"/>
    </source>
</evidence>
<dbReference type="SMART" id="SM00507">
    <property type="entry name" value="HNHc"/>
    <property type="match status" value="1"/>
</dbReference>
<feature type="domain" description="HNH nuclease" evidence="1">
    <location>
        <begin position="25"/>
        <end position="72"/>
    </location>
</feature>